<reference evidence="1 2" key="1">
    <citation type="submission" date="2016-02" db="EMBL/GenBank/DDBJ databases">
        <title>Genome sequence of Marichromatium gracile YL-28, a purple sulfur bacterium.</title>
        <authorList>
            <person name="Zhao C."/>
            <person name="Hong X."/>
            <person name="Chen S."/>
            <person name="Yang S."/>
        </authorList>
    </citation>
    <scope>NUCLEOTIDE SEQUENCE [LARGE SCALE GENOMIC DNA]</scope>
    <source>
        <strain evidence="1 2">YL28</strain>
    </source>
</reference>
<name>A0ABR5VIK3_MARGR</name>
<sequence length="138" mass="15213">MIDAHPAPPVALEAEYRRDLLETVTTEAALRARFPRATEVEHADEATLRVYALGAGVLAAVCTDCGRVFEYLPWQREGTRCPGCRARTERALATLLDQLATLAPALDTLTDQDLARLGRRLDTTRHALHDTLARRPPG</sequence>
<comment type="caution">
    <text evidence="1">The sequence shown here is derived from an EMBL/GenBank/DDBJ whole genome shotgun (WGS) entry which is preliminary data.</text>
</comment>
<keyword evidence="2" id="KW-1185">Reference proteome</keyword>
<evidence type="ECO:0000313" key="1">
    <source>
        <dbReference type="EMBL" id="KXX64038.1"/>
    </source>
</evidence>
<dbReference type="RefSeq" id="WP_062276270.1">
    <property type="nucleotide sequence ID" value="NZ_LSYU01000067.1"/>
</dbReference>
<proteinExistence type="predicted"/>
<dbReference type="EMBL" id="LSYU01000067">
    <property type="protein sequence ID" value="KXX64038.1"/>
    <property type="molecule type" value="Genomic_DNA"/>
</dbReference>
<evidence type="ECO:0000313" key="2">
    <source>
        <dbReference type="Proteomes" id="UP000075766"/>
    </source>
</evidence>
<dbReference type="Proteomes" id="UP000075766">
    <property type="component" value="Unassembled WGS sequence"/>
</dbReference>
<gene>
    <name evidence="1" type="ORF">AY586_15020</name>
</gene>
<protein>
    <submittedName>
        <fullName evidence="1">Uncharacterized protein</fullName>
    </submittedName>
</protein>
<organism evidence="1 2">
    <name type="scientific">Marichromatium gracile</name>
    <name type="common">Chromatium gracile</name>
    <dbReference type="NCBI Taxonomy" id="1048"/>
    <lineage>
        <taxon>Bacteria</taxon>
        <taxon>Pseudomonadati</taxon>
        <taxon>Pseudomonadota</taxon>
        <taxon>Gammaproteobacteria</taxon>
        <taxon>Chromatiales</taxon>
        <taxon>Chromatiaceae</taxon>
        <taxon>Marichromatium</taxon>
    </lineage>
</organism>
<accession>A0ABR5VIK3</accession>